<sequence length="86" mass="9841">MLLVFYFLLVNVWLFILMGIDKKRAQRNQWRISEKSLLLLGSAGGGLGGLLGMKRYRHKTKRATFKFVYGIGFLIMVGSLAYAQLR</sequence>
<name>A0A1I5WN82_9LACT</name>
<reference evidence="2 3" key="1">
    <citation type="submission" date="2016-10" db="EMBL/GenBank/DDBJ databases">
        <authorList>
            <person name="de Groot N.N."/>
        </authorList>
    </citation>
    <scope>NUCLEOTIDE SEQUENCE [LARGE SCALE GENOMIC DNA]</scope>
    <source>
        <strain evidence="2 3">DSM 20581</strain>
    </source>
</reference>
<keyword evidence="1" id="KW-0812">Transmembrane</keyword>
<evidence type="ECO:0000313" key="2">
    <source>
        <dbReference type="EMBL" id="SFQ21047.1"/>
    </source>
</evidence>
<organism evidence="2 3">
    <name type="scientific">Desemzia incerta</name>
    <dbReference type="NCBI Taxonomy" id="82801"/>
    <lineage>
        <taxon>Bacteria</taxon>
        <taxon>Bacillati</taxon>
        <taxon>Bacillota</taxon>
        <taxon>Bacilli</taxon>
        <taxon>Lactobacillales</taxon>
        <taxon>Carnobacteriaceae</taxon>
        <taxon>Desemzia</taxon>
    </lineage>
</organism>
<proteinExistence type="predicted"/>
<protein>
    <submittedName>
        <fullName evidence="2">Uncharacterized membrane protein YsdA, DUF1294 family</fullName>
    </submittedName>
</protein>
<gene>
    <name evidence="2" type="ORF">SAMN04488506_0977</name>
</gene>
<dbReference type="EMBL" id="FOXW01000003">
    <property type="protein sequence ID" value="SFQ21047.1"/>
    <property type="molecule type" value="Genomic_DNA"/>
</dbReference>
<dbReference type="Pfam" id="PF06961">
    <property type="entry name" value="DUF1294"/>
    <property type="match status" value="1"/>
</dbReference>
<dbReference type="STRING" id="82801.SAMN04488506_0977"/>
<keyword evidence="1" id="KW-0472">Membrane</keyword>
<evidence type="ECO:0000313" key="3">
    <source>
        <dbReference type="Proteomes" id="UP000199136"/>
    </source>
</evidence>
<evidence type="ECO:0000256" key="1">
    <source>
        <dbReference type="SAM" id="Phobius"/>
    </source>
</evidence>
<accession>A0A1I5WN82</accession>
<dbReference type="Proteomes" id="UP000199136">
    <property type="component" value="Unassembled WGS sequence"/>
</dbReference>
<keyword evidence="1" id="KW-1133">Transmembrane helix</keyword>
<feature type="transmembrane region" description="Helical" evidence="1">
    <location>
        <begin position="65"/>
        <end position="85"/>
    </location>
</feature>
<dbReference type="OrthoDB" id="1698854at2"/>
<dbReference type="GO" id="GO:0003676">
    <property type="term" value="F:nucleic acid binding"/>
    <property type="evidence" value="ECO:0007669"/>
    <property type="project" value="InterPro"/>
</dbReference>
<dbReference type="InterPro" id="IPR010718">
    <property type="entry name" value="DUF1294"/>
</dbReference>
<dbReference type="InterPro" id="IPR012156">
    <property type="entry name" value="Cold_shock_CspA"/>
</dbReference>
<dbReference type="RefSeq" id="WP_092480031.1">
    <property type="nucleotide sequence ID" value="NZ_FOXW01000003.1"/>
</dbReference>
<dbReference type="AlphaFoldDB" id="A0A1I5WN82"/>
<dbReference type="PIRSF" id="PIRSF002599">
    <property type="entry name" value="Cold_shock_A"/>
    <property type="match status" value="1"/>
</dbReference>
<keyword evidence="3" id="KW-1185">Reference proteome</keyword>